<evidence type="ECO:0000256" key="2">
    <source>
        <dbReference type="ARBA" id="ARBA00023125"/>
    </source>
</evidence>
<keyword evidence="2 4" id="KW-0238">DNA-binding</keyword>
<keyword evidence="1" id="KW-0805">Transcription regulation</keyword>
<dbReference type="InterPro" id="IPR001647">
    <property type="entry name" value="HTH_TetR"/>
</dbReference>
<feature type="domain" description="HTH tetR-type" evidence="5">
    <location>
        <begin position="11"/>
        <end position="71"/>
    </location>
</feature>
<gene>
    <name evidence="6" type="ORF">GCM10009754_81230</name>
</gene>
<reference evidence="6 7" key="1">
    <citation type="journal article" date="2019" name="Int. J. Syst. Evol. Microbiol.">
        <title>The Global Catalogue of Microorganisms (GCM) 10K type strain sequencing project: providing services to taxonomists for standard genome sequencing and annotation.</title>
        <authorList>
            <consortium name="The Broad Institute Genomics Platform"/>
            <consortium name="The Broad Institute Genome Sequencing Center for Infectious Disease"/>
            <person name="Wu L."/>
            <person name="Ma J."/>
        </authorList>
    </citation>
    <scope>NUCLEOTIDE SEQUENCE [LARGE SCALE GENOMIC DNA]</scope>
    <source>
        <strain evidence="6 7">JCM 14545</strain>
    </source>
</reference>
<dbReference type="InterPro" id="IPR009057">
    <property type="entry name" value="Homeodomain-like_sf"/>
</dbReference>
<dbReference type="Pfam" id="PF00440">
    <property type="entry name" value="TetR_N"/>
    <property type="match status" value="1"/>
</dbReference>
<dbReference type="PROSITE" id="PS50977">
    <property type="entry name" value="HTH_TETR_2"/>
    <property type="match status" value="1"/>
</dbReference>
<name>A0ABN2SQ29_9PSEU</name>
<evidence type="ECO:0000313" key="6">
    <source>
        <dbReference type="EMBL" id="GAA1990584.1"/>
    </source>
</evidence>
<dbReference type="PRINTS" id="PR00455">
    <property type="entry name" value="HTHTETR"/>
</dbReference>
<feature type="DNA-binding region" description="H-T-H motif" evidence="4">
    <location>
        <begin position="34"/>
        <end position="53"/>
    </location>
</feature>
<proteinExistence type="predicted"/>
<evidence type="ECO:0000256" key="3">
    <source>
        <dbReference type="ARBA" id="ARBA00023163"/>
    </source>
</evidence>
<evidence type="ECO:0000259" key="5">
    <source>
        <dbReference type="PROSITE" id="PS50977"/>
    </source>
</evidence>
<evidence type="ECO:0000313" key="7">
    <source>
        <dbReference type="Proteomes" id="UP001501116"/>
    </source>
</evidence>
<protein>
    <submittedName>
        <fullName evidence="6">TetR/AcrR family transcriptional regulator</fullName>
    </submittedName>
</protein>
<dbReference type="InterPro" id="IPR050109">
    <property type="entry name" value="HTH-type_TetR-like_transc_reg"/>
</dbReference>
<keyword evidence="3" id="KW-0804">Transcription</keyword>
<evidence type="ECO:0000256" key="4">
    <source>
        <dbReference type="PROSITE-ProRule" id="PRU00335"/>
    </source>
</evidence>
<keyword evidence="7" id="KW-1185">Reference proteome</keyword>
<dbReference type="RefSeq" id="WP_344431057.1">
    <property type="nucleotide sequence ID" value="NZ_BAAANN010000056.1"/>
</dbReference>
<dbReference type="PANTHER" id="PTHR30055:SF234">
    <property type="entry name" value="HTH-TYPE TRANSCRIPTIONAL REGULATOR BETI"/>
    <property type="match status" value="1"/>
</dbReference>
<sequence>MDEGRRERKKRESRRHIADVATGLFVRHGFEQVTIAEVAEAAEVSKKTVSNYFARKEDLFFDRQEDILRAISDALRARPDGEPVSAALRRYQHRLLAERHPTSGVFAGIDGFLWVIRQSPALTARALELDHEIEDLIREVLLEEGADRAHARIVAGLLSSALTSISKHSQQRILDGDDLQDVQRAHPAVIDAAFDLVEGGIAR</sequence>
<dbReference type="SUPFAM" id="SSF46689">
    <property type="entry name" value="Homeodomain-like"/>
    <property type="match status" value="1"/>
</dbReference>
<comment type="caution">
    <text evidence="6">The sequence shown here is derived from an EMBL/GenBank/DDBJ whole genome shotgun (WGS) entry which is preliminary data.</text>
</comment>
<organism evidence="6 7">
    <name type="scientific">Amycolatopsis minnesotensis</name>
    <dbReference type="NCBI Taxonomy" id="337894"/>
    <lineage>
        <taxon>Bacteria</taxon>
        <taxon>Bacillati</taxon>
        <taxon>Actinomycetota</taxon>
        <taxon>Actinomycetes</taxon>
        <taxon>Pseudonocardiales</taxon>
        <taxon>Pseudonocardiaceae</taxon>
        <taxon>Amycolatopsis</taxon>
    </lineage>
</organism>
<dbReference type="Gene3D" id="1.10.10.60">
    <property type="entry name" value="Homeodomain-like"/>
    <property type="match status" value="1"/>
</dbReference>
<dbReference type="PANTHER" id="PTHR30055">
    <property type="entry name" value="HTH-TYPE TRANSCRIPTIONAL REGULATOR RUTR"/>
    <property type="match status" value="1"/>
</dbReference>
<dbReference type="Proteomes" id="UP001501116">
    <property type="component" value="Unassembled WGS sequence"/>
</dbReference>
<evidence type="ECO:0000256" key="1">
    <source>
        <dbReference type="ARBA" id="ARBA00023015"/>
    </source>
</evidence>
<accession>A0ABN2SQ29</accession>
<dbReference type="Gene3D" id="1.10.357.10">
    <property type="entry name" value="Tetracycline Repressor, domain 2"/>
    <property type="match status" value="1"/>
</dbReference>
<dbReference type="EMBL" id="BAAANN010000056">
    <property type="protein sequence ID" value="GAA1990584.1"/>
    <property type="molecule type" value="Genomic_DNA"/>
</dbReference>